<evidence type="ECO:0000256" key="1">
    <source>
        <dbReference type="ARBA" id="ARBA00004496"/>
    </source>
</evidence>
<keyword evidence="3" id="KW-0963">Cytoplasm</keyword>
<evidence type="ECO:0000313" key="9">
    <source>
        <dbReference type="EMBL" id="MBK1617681.1"/>
    </source>
</evidence>
<evidence type="ECO:0000256" key="5">
    <source>
        <dbReference type="ARBA" id="ARBA00022679"/>
    </source>
</evidence>
<dbReference type="PANTHER" id="PTHR33799:SF1">
    <property type="entry name" value="PTS SYSTEM MANNOSE-SPECIFIC EIIAB COMPONENT-RELATED"/>
    <property type="match status" value="1"/>
</dbReference>
<evidence type="ECO:0000256" key="6">
    <source>
        <dbReference type="ARBA" id="ARBA00022683"/>
    </source>
</evidence>
<dbReference type="GO" id="GO:0005737">
    <property type="term" value="C:cytoplasm"/>
    <property type="evidence" value="ECO:0007669"/>
    <property type="project" value="UniProtKB-SubCell"/>
</dbReference>
<keyword evidence="6" id="KW-0598">Phosphotransferase system</keyword>
<keyword evidence="4" id="KW-0762">Sugar transport</keyword>
<dbReference type="EMBL" id="NRRY01000004">
    <property type="protein sequence ID" value="MBK1617681.1"/>
    <property type="molecule type" value="Genomic_DNA"/>
</dbReference>
<accession>A0A9X0W6H1</accession>
<dbReference type="PROSITE" id="PS51096">
    <property type="entry name" value="PTS_EIIA_TYPE_4"/>
    <property type="match status" value="1"/>
</dbReference>
<keyword evidence="5" id="KW-0808">Transferase</keyword>
<dbReference type="Pfam" id="PF03610">
    <property type="entry name" value="EIIA-man"/>
    <property type="match status" value="1"/>
</dbReference>
<dbReference type="GO" id="GO:0016020">
    <property type="term" value="C:membrane"/>
    <property type="evidence" value="ECO:0007669"/>
    <property type="project" value="InterPro"/>
</dbReference>
<dbReference type="Proteomes" id="UP001138768">
    <property type="component" value="Unassembled WGS sequence"/>
</dbReference>
<dbReference type="Gene3D" id="3.40.50.510">
    <property type="entry name" value="Phosphotransferase system, mannose-type IIA component"/>
    <property type="match status" value="1"/>
</dbReference>
<sequence length="133" mass="14355">MSVGILLITHNRIGAELLETATRMLGCCPLAAVAIDVHEQDDPDQLRRQILECAERLDDGAGLLVLTDLYGATPTNITDALCRRGHVRVLSGVNLPMVVRVLNYCQLELAALAEKALSGGRDGVFGCNEERLS</sequence>
<evidence type="ECO:0000256" key="7">
    <source>
        <dbReference type="ARBA" id="ARBA00022777"/>
    </source>
</evidence>
<feature type="domain" description="PTS EIIA type-4" evidence="8">
    <location>
        <begin position="2"/>
        <end position="124"/>
    </location>
</feature>
<dbReference type="CDD" id="cd00006">
    <property type="entry name" value="PTS_IIA_man"/>
    <property type="match status" value="1"/>
</dbReference>
<dbReference type="RefSeq" id="WP_200239750.1">
    <property type="nucleotide sequence ID" value="NZ_JAXUFI010000013.1"/>
</dbReference>
<evidence type="ECO:0000259" key="8">
    <source>
        <dbReference type="PROSITE" id="PS51096"/>
    </source>
</evidence>
<evidence type="ECO:0000256" key="3">
    <source>
        <dbReference type="ARBA" id="ARBA00022490"/>
    </source>
</evidence>
<dbReference type="InterPro" id="IPR004701">
    <property type="entry name" value="PTS_EIIA_man-typ"/>
</dbReference>
<dbReference type="SUPFAM" id="SSF53062">
    <property type="entry name" value="PTS system fructose IIA component-like"/>
    <property type="match status" value="1"/>
</dbReference>
<comment type="subcellular location">
    <subcellularLocation>
        <location evidence="1">Cytoplasm</location>
    </subcellularLocation>
</comment>
<gene>
    <name evidence="9" type="ORF">CKO42_04280</name>
</gene>
<dbReference type="GO" id="GO:0009401">
    <property type="term" value="P:phosphoenolpyruvate-dependent sugar phosphotransferase system"/>
    <property type="evidence" value="ECO:0007669"/>
    <property type="project" value="UniProtKB-KW"/>
</dbReference>
<name>A0A9X0W6H1_9GAMM</name>
<reference evidence="9 10" key="1">
    <citation type="journal article" date="2020" name="Microorganisms">
        <title>Osmotic Adaptation and Compatible Solute Biosynthesis of Phototrophic Bacteria as Revealed from Genome Analyses.</title>
        <authorList>
            <person name="Imhoff J.F."/>
            <person name="Rahn T."/>
            <person name="Kunzel S."/>
            <person name="Keller A."/>
            <person name="Neulinger S.C."/>
        </authorList>
    </citation>
    <scope>NUCLEOTIDE SEQUENCE [LARGE SCALE GENOMIC DNA]</scope>
    <source>
        <strain evidence="9 10">DSM 25653</strain>
    </source>
</reference>
<evidence type="ECO:0000256" key="2">
    <source>
        <dbReference type="ARBA" id="ARBA00022448"/>
    </source>
</evidence>
<evidence type="ECO:0000256" key="4">
    <source>
        <dbReference type="ARBA" id="ARBA00022597"/>
    </source>
</evidence>
<proteinExistence type="predicted"/>
<keyword evidence="7" id="KW-0418">Kinase</keyword>
<dbReference type="InterPro" id="IPR036662">
    <property type="entry name" value="PTS_EIIA_man-typ_sf"/>
</dbReference>
<dbReference type="AlphaFoldDB" id="A0A9X0W6H1"/>
<dbReference type="GO" id="GO:0016301">
    <property type="term" value="F:kinase activity"/>
    <property type="evidence" value="ECO:0007669"/>
    <property type="project" value="UniProtKB-KW"/>
</dbReference>
<dbReference type="InterPro" id="IPR033887">
    <property type="entry name" value="PTS_IIA_man"/>
</dbReference>
<evidence type="ECO:0000313" key="10">
    <source>
        <dbReference type="Proteomes" id="UP001138768"/>
    </source>
</evidence>
<comment type="caution">
    <text evidence="9">The sequence shown here is derived from an EMBL/GenBank/DDBJ whole genome shotgun (WGS) entry which is preliminary data.</text>
</comment>
<keyword evidence="2" id="KW-0813">Transport</keyword>
<organism evidence="9 10">
    <name type="scientific">Lamprobacter modestohalophilus</name>
    <dbReference type="NCBI Taxonomy" id="1064514"/>
    <lineage>
        <taxon>Bacteria</taxon>
        <taxon>Pseudomonadati</taxon>
        <taxon>Pseudomonadota</taxon>
        <taxon>Gammaproteobacteria</taxon>
        <taxon>Chromatiales</taxon>
        <taxon>Chromatiaceae</taxon>
        <taxon>Lamprobacter</taxon>
    </lineage>
</organism>
<protein>
    <submittedName>
        <fullName evidence="9">PTS fructose transporter subunit IIA</fullName>
    </submittedName>
</protein>
<dbReference type="InterPro" id="IPR051471">
    <property type="entry name" value="Bacterial_PTS_sugar_comp"/>
</dbReference>
<keyword evidence="10" id="KW-1185">Reference proteome</keyword>
<dbReference type="PANTHER" id="PTHR33799">
    <property type="entry name" value="PTS PERMEASE-RELATED-RELATED"/>
    <property type="match status" value="1"/>
</dbReference>